<feature type="domain" description="SET" evidence="2">
    <location>
        <begin position="81"/>
        <end position="119"/>
    </location>
</feature>
<dbReference type="AlphaFoldDB" id="A0A167PBK7"/>
<reference evidence="4" key="1">
    <citation type="submission" date="2015-06" db="EMBL/GenBank/DDBJ databases">
        <title>Expansion of signal transduction pathways in fungi by whole-genome duplication.</title>
        <authorList>
            <consortium name="DOE Joint Genome Institute"/>
            <person name="Corrochano L.M."/>
            <person name="Kuo A."/>
            <person name="Marcet-Houben M."/>
            <person name="Polaino S."/>
            <person name="Salamov A."/>
            <person name="Villalobos J.M."/>
            <person name="Alvarez M.I."/>
            <person name="Avalos J."/>
            <person name="Benito E.P."/>
            <person name="Benoit I."/>
            <person name="Burger G."/>
            <person name="Camino L.P."/>
            <person name="Canovas D."/>
            <person name="Cerda-Olmedo E."/>
            <person name="Cheng J.-F."/>
            <person name="Dominguez A."/>
            <person name="Elias M."/>
            <person name="Eslava A.P."/>
            <person name="Glaser F."/>
            <person name="Grimwood J."/>
            <person name="Gutierrez G."/>
            <person name="Heitman J."/>
            <person name="Henrissat B."/>
            <person name="Iturriaga E.A."/>
            <person name="Lang B.F."/>
            <person name="Lavin J.L."/>
            <person name="Lee S."/>
            <person name="Li W."/>
            <person name="Lindquist E."/>
            <person name="Lopez-Garcia S."/>
            <person name="Luque E.M."/>
            <person name="Marcos A.T."/>
            <person name="Martin J."/>
            <person name="McCluskey K."/>
            <person name="Medina H.R."/>
            <person name="Miralles-Duran A."/>
            <person name="Miyazaki A."/>
            <person name="Munoz-Torres E."/>
            <person name="Oguiza J.A."/>
            <person name="Ohm R."/>
            <person name="Olmedo M."/>
            <person name="Orejas M."/>
            <person name="Ortiz-Castellanos L."/>
            <person name="Pisabarro A.G."/>
            <person name="Rodriguez-Romero J."/>
            <person name="Ruiz-Herrera J."/>
            <person name="Ruiz-Vazquez R."/>
            <person name="Sanz C."/>
            <person name="Schackwitz W."/>
            <person name="Schmutz J."/>
            <person name="Shahriari M."/>
            <person name="Shelest E."/>
            <person name="Silva-Franco F."/>
            <person name="Soanes D."/>
            <person name="Syed K."/>
            <person name="Tagua V.G."/>
            <person name="Talbot N.J."/>
            <person name="Thon M."/>
            <person name="De vries R.P."/>
            <person name="Wiebenga A."/>
            <person name="Yadav J.S."/>
            <person name="Braun E.L."/>
            <person name="Baker S."/>
            <person name="Garre V."/>
            <person name="Horwitz B."/>
            <person name="Torres-Martinez S."/>
            <person name="Idnurm A."/>
            <person name="Herrera-Estrella A."/>
            <person name="Gabaldon T."/>
            <person name="Grigoriev I.V."/>
        </authorList>
    </citation>
    <scope>NUCLEOTIDE SEQUENCE [LARGE SCALE GENOMIC DNA]</scope>
    <source>
        <strain evidence="4">NRRL 1555(-)</strain>
    </source>
</reference>
<proteinExistence type="predicted"/>
<dbReference type="Pfam" id="PF00856">
    <property type="entry name" value="SET"/>
    <property type="match status" value="1"/>
</dbReference>
<dbReference type="GeneID" id="28988933"/>
<dbReference type="PANTHER" id="PTHR12350:SF19">
    <property type="entry name" value="SET DOMAIN-CONTAINING PROTEIN"/>
    <property type="match status" value="1"/>
</dbReference>
<dbReference type="PANTHER" id="PTHR12350">
    <property type="entry name" value="HISTONE-LYSINE N-METHYLTRANSFERASE-RELATED"/>
    <property type="match status" value="1"/>
</dbReference>
<feature type="region of interest" description="Disordered" evidence="1">
    <location>
        <begin position="1"/>
        <end position="21"/>
    </location>
</feature>
<dbReference type="InParanoid" id="A0A167PBK7"/>
<dbReference type="RefSeq" id="XP_018295647.1">
    <property type="nucleotide sequence ID" value="XM_018428027.1"/>
</dbReference>
<organism evidence="3 4">
    <name type="scientific">Phycomyces blakesleeanus (strain ATCC 8743b / DSM 1359 / FGSC 10004 / NBRC 33097 / NRRL 1555)</name>
    <dbReference type="NCBI Taxonomy" id="763407"/>
    <lineage>
        <taxon>Eukaryota</taxon>
        <taxon>Fungi</taxon>
        <taxon>Fungi incertae sedis</taxon>
        <taxon>Mucoromycota</taxon>
        <taxon>Mucoromycotina</taxon>
        <taxon>Mucoromycetes</taxon>
        <taxon>Mucorales</taxon>
        <taxon>Phycomycetaceae</taxon>
        <taxon>Phycomyces</taxon>
    </lineage>
</organism>
<evidence type="ECO:0000259" key="2">
    <source>
        <dbReference type="Pfam" id="PF00856"/>
    </source>
</evidence>
<dbReference type="SUPFAM" id="SSF82199">
    <property type="entry name" value="SET domain"/>
    <property type="match status" value="1"/>
</dbReference>
<dbReference type="Gene3D" id="2.170.270.10">
    <property type="entry name" value="SET domain"/>
    <property type="match status" value="1"/>
</dbReference>
<sequence length="174" mass="19605">MLSTAAVSTYIPSQRTPDQATHPGYFRIIRQGPPEAFSSKLVAERDYPKGSVIAPLEGLTFGEKRYSSVQVSENEHVELNSDLVFMNHSCDPTTHMDVEKRAVTALKDIKAGDEMFFFYPSTEWDMAQPFQCWCSTSKCIKTVRGAKYLSSKELEQFTISAHIAKLAKERDEKA</sequence>
<evidence type="ECO:0000313" key="3">
    <source>
        <dbReference type="EMBL" id="OAD77607.1"/>
    </source>
</evidence>
<dbReference type="VEuPathDB" id="FungiDB:PHYBLDRAFT_108062"/>
<dbReference type="STRING" id="763407.A0A167PBK7"/>
<feature type="compositionally biased region" description="Polar residues" evidence="1">
    <location>
        <begin position="1"/>
        <end position="19"/>
    </location>
</feature>
<keyword evidence="4" id="KW-1185">Reference proteome</keyword>
<dbReference type="Proteomes" id="UP000077315">
    <property type="component" value="Unassembled WGS sequence"/>
</dbReference>
<protein>
    <recommendedName>
        <fullName evidence="2">SET domain-containing protein</fullName>
    </recommendedName>
</protein>
<dbReference type="EMBL" id="KV440974">
    <property type="protein sequence ID" value="OAD77607.1"/>
    <property type="molecule type" value="Genomic_DNA"/>
</dbReference>
<name>A0A167PBK7_PHYB8</name>
<dbReference type="InterPro" id="IPR053201">
    <property type="entry name" value="Flavunoidine_N-MTase"/>
</dbReference>
<dbReference type="InterPro" id="IPR046341">
    <property type="entry name" value="SET_dom_sf"/>
</dbReference>
<evidence type="ECO:0000313" key="4">
    <source>
        <dbReference type="Proteomes" id="UP000077315"/>
    </source>
</evidence>
<evidence type="ECO:0000256" key="1">
    <source>
        <dbReference type="SAM" id="MobiDB-lite"/>
    </source>
</evidence>
<accession>A0A167PBK7</accession>
<gene>
    <name evidence="3" type="ORF">PHYBLDRAFT_108062</name>
</gene>
<dbReference type="InterPro" id="IPR001214">
    <property type="entry name" value="SET_dom"/>
</dbReference>
<dbReference type="OrthoDB" id="5984008at2759"/>